<accession>A0A1I3XK91</accession>
<dbReference type="AlphaFoldDB" id="A0A1I3XK91"/>
<keyword evidence="4 5" id="KW-0378">Hydrolase</keyword>
<dbReference type="GO" id="GO:0090729">
    <property type="term" value="F:toxin activity"/>
    <property type="evidence" value="ECO:0007669"/>
    <property type="project" value="UniProtKB-KW"/>
</dbReference>
<dbReference type="GO" id="GO:0016787">
    <property type="term" value="F:hydrolase activity"/>
    <property type="evidence" value="ECO:0007669"/>
    <property type="project" value="UniProtKB-KW"/>
</dbReference>
<evidence type="ECO:0000313" key="7">
    <source>
        <dbReference type="EMBL" id="SFK19890.1"/>
    </source>
</evidence>
<keyword evidence="5" id="KW-0460">Magnesium</keyword>
<keyword evidence="1 5" id="KW-1277">Toxin-antitoxin system</keyword>
<comment type="similarity">
    <text evidence="5">Belongs to the PINc/VapC protein family.</text>
</comment>
<evidence type="ECO:0000256" key="2">
    <source>
        <dbReference type="ARBA" id="ARBA00022722"/>
    </source>
</evidence>
<evidence type="ECO:0000256" key="3">
    <source>
        <dbReference type="ARBA" id="ARBA00022723"/>
    </source>
</evidence>
<reference evidence="7 8" key="1">
    <citation type="submission" date="2016-10" db="EMBL/GenBank/DDBJ databases">
        <authorList>
            <person name="de Groot N.N."/>
        </authorList>
    </citation>
    <scope>NUCLEOTIDE SEQUENCE [LARGE SCALE GENOMIC DNA]</scope>
    <source>
        <strain evidence="7 8">NE2</strain>
    </source>
</reference>
<keyword evidence="5" id="KW-0800">Toxin</keyword>
<dbReference type="STRING" id="1612308.SAMN05444581_103205"/>
<evidence type="ECO:0000256" key="4">
    <source>
        <dbReference type="ARBA" id="ARBA00022801"/>
    </source>
</evidence>
<dbReference type="Pfam" id="PF01850">
    <property type="entry name" value="PIN"/>
    <property type="match status" value="1"/>
</dbReference>
<feature type="binding site" evidence="5">
    <location>
        <position position="11"/>
    </location>
    <ligand>
        <name>Mg(2+)</name>
        <dbReference type="ChEBI" id="CHEBI:18420"/>
    </ligand>
</feature>
<organism evidence="7 8">
    <name type="scientific">Methylocapsa palsarum</name>
    <dbReference type="NCBI Taxonomy" id="1612308"/>
    <lineage>
        <taxon>Bacteria</taxon>
        <taxon>Pseudomonadati</taxon>
        <taxon>Pseudomonadota</taxon>
        <taxon>Alphaproteobacteria</taxon>
        <taxon>Hyphomicrobiales</taxon>
        <taxon>Beijerinckiaceae</taxon>
        <taxon>Methylocapsa</taxon>
    </lineage>
</organism>
<evidence type="ECO:0000256" key="5">
    <source>
        <dbReference type="HAMAP-Rule" id="MF_00265"/>
    </source>
</evidence>
<dbReference type="PANTHER" id="PTHR39664:SF2">
    <property type="entry name" value="NUCLEIC ACID-BINDING PROTEIN, CONTAINING PIN DOMAIN-RELATED"/>
    <property type="match status" value="1"/>
</dbReference>
<protein>
    <recommendedName>
        <fullName evidence="5">Ribonuclease VapC</fullName>
        <shortName evidence="5">RNase VapC</shortName>
        <ecNumber evidence="5">3.1.-.-</ecNumber>
    </recommendedName>
    <alternativeName>
        <fullName evidence="5">Toxin VapC</fullName>
    </alternativeName>
</protein>
<gene>
    <name evidence="5" type="primary">vapC</name>
    <name evidence="7" type="ORF">SAMN05444581_103205</name>
</gene>
<dbReference type="GO" id="GO:0000287">
    <property type="term" value="F:magnesium ion binding"/>
    <property type="evidence" value="ECO:0007669"/>
    <property type="project" value="UniProtKB-UniRule"/>
</dbReference>
<proteinExistence type="inferred from homology"/>
<dbReference type="HAMAP" id="MF_00265">
    <property type="entry name" value="VapC_Nob1"/>
    <property type="match status" value="1"/>
</dbReference>
<feature type="domain" description="PIN" evidence="6">
    <location>
        <begin position="10"/>
        <end position="121"/>
    </location>
</feature>
<dbReference type="InterPro" id="IPR002716">
    <property type="entry name" value="PIN_dom"/>
</dbReference>
<evidence type="ECO:0000259" key="6">
    <source>
        <dbReference type="Pfam" id="PF01850"/>
    </source>
</evidence>
<evidence type="ECO:0000256" key="1">
    <source>
        <dbReference type="ARBA" id="ARBA00022649"/>
    </source>
</evidence>
<keyword evidence="2 5" id="KW-0540">Nuclease</keyword>
<name>A0A1I3XK91_9HYPH</name>
<dbReference type="PANTHER" id="PTHR39664">
    <property type="match status" value="1"/>
</dbReference>
<dbReference type="Gene3D" id="3.40.50.1010">
    <property type="entry name" value="5'-nuclease"/>
    <property type="match status" value="1"/>
</dbReference>
<feature type="binding site" evidence="5">
    <location>
        <position position="100"/>
    </location>
    <ligand>
        <name>Mg(2+)</name>
        <dbReference type="ChEBI" id="CHEBI:18420"/>
    </ligand>
</feature>
<sequence>MGRPPLRITADTNVLVRAAVADDRSQAKVAAAALRSAEVVAVTLPVLCEFVWVLARGYKLPSASIADAIRKLIDSATVKTDRPAVEAGLALLDAGGDFADGIIAFEGRRLGGTVFTSFDRAAVQLIQAADGEARLLSAR</sequence>
<comment type="cofactor">
    <cofactor evidence="5">
        <name>Mg(2+)</name>
        <dbReference type="ChEBI" id="CHEBI:18420"/>
    </cofactor>
</comment>
<dbReference type="Proteomes" id="UP000198755">
    <property type="component" value="Unassembled WGS sequence"/>
</dbReference>
<dbReference type="EMBL" id="FOSN01000003">
    <property type="protein sequence ID" value="SFK19890.1"/>
    <property type="molecule type" value="Genomic_DNA"/>
</dbReference>
<keyword evidence="3 5" id="KW-0479">Metal-binding</keyword>
<comment type="function">
    <text evidence="5">Toxic component of a toxin-antitoxin (TA) system. An RNase.</text>
</comment>
<evidence type="ECO:0000313" key="8">
    <source>
        <dbReference type="Proteomes" id="UP000198755"/>
    </source>
</evidence>
<keyword evidence="8" id="KW-1185">Reference proteome</keyword>
<dbReference type="EC" id="3.1.-.-" evidence="5"/>
<dbReference type="SUPFAM" id="SSF88723">
    <property type="entry name" value="PIN domain-like"/>
    <property type="match status" value="1"/>
</dbReference>
<dbReference type="GO" id="GO:0004540">
    <property type="term" value="F:RNA nuclease activity"/>
    <property type="evidence" value="ECO:0007669"/>
    <property type="project" value="InterPro"/>
</dbReference>
<dbReference type="InterPro" id="IPR022907">
    <property type="entry name" value="VapC_family"/>
</dbReference>
<dbReference type="InterPro" id="IPR029060">
    <property type="entry name" value="PIN-like_dom_sf"/>
</dbReference>
<dbReference type="CDD" id="cd18683">
    <property type="entry name" value="PIN_VapC-like"/>
    <property type="match status" value="1"/>
</dbReference>